<keyword evidence="3" id="KW-1185">Reference proteome</keyword>
<dbReference type="GO" id="GO:0016787">
    <property type="term" value="F:hydrolase activity"/>
    <property type="evidence" value="ECO:0007669"/>
    <property type="project" value="InterPro"/>
</dbReference>
<organism evidence="2 3">
    <name type="scientific">Arachidicoccus ginsenosidivorans</name>
    <dbReference type="NCBI Taxonomy" id="496057"/>
    <lineage>
        <taxon>Bacteria</taxon>
        <taxon>Pseudomonadati</taxon>
        <taxon>Bacteroidota</taxon>
        <taxon>Chitinophagia</taxon>
        <taxon>Chitinophagales</taxon>
        <taxon>Chitinophagaceae</taxon>
        <taxon>Arachidicoccus</taxon>
    </lineage>
</organism>
<dbReference type="EMBL" id="CP042434">
    <property type="protein sequence ID" value="QEC72016.1"/>
    <property type="molecule type" value="Genomic_DNA"/>
</dbReference>
<dbReference type="KEGG" id="agi:FSB73_10405"/>
<dbReference type="OrthoDB" id="190957at2"/>
<feature type="domain" description="3-keto-alpha-glucoside-1,2-lyase/3-keto-2-hydroxy-glucal hydratase" evidence="1">
    <location>
        <begin position="130"/>
        <end position="297"/>
    </location>
</feature>
<dbReference type="RefSeq" id="WP_146781604.1">
    <property type="nucleotide sequence ID" value="NZ_CP042434.1"/>
</dbReference>
<dbReference type="InterPro" id="IPR010496">
    <property type="entry name" value="AL/BT2_dom"/>
</dbReference>
<name>A0A5B8VN16_9BACT</name>
<dbReference type="Pfam" id="PF06439">
    <property type="entry name" value="3keto-disac_hyd"/>
    <property type="match status" value="1"/>
</dbReference>
<reference evidence="2 3" key="1">
    <citation type="journal article" date="2017" name="Int. J. Syst. Evol. Microbiol.">
        <title>Arachidicoccus ginsenosidivorans sp. nov., with ginsenoside-converting activity isolated from ginseng cultivating soil.</title>
        <authorList>
            <person name="Siddiqi M.Z."/>
            <person name="Aslam Z."/>
            <person name="Im W.T."/>
        </authorList>
    </citation>
    <scope>NUCLEOTIDE SEQUENCE [LARGE SCALE GENOMIC DNA]</scope>
    <source>
        <strain evidence="2 3">Gsoil 809</strain>
    </source>
</reference>
<dbReference type="Gene3D" id="2.60.120.560">
    <property type="entry name" value="Exo-inulinase, domain 1"/>
    <property type="match status" value="1"/>
</dbReference>
<evidence type="ECO:0000313" key="2">
    <source>
        <dbReference type="EMBL" id="QEC72016.1"/>
    </source>
</evidence>
<dbReference type="AlphaFoldDB" id="A0A5B8VN16"/>
<evidence type="ECO:0000259" key="1">
    <source>
        <dbReference type="Pfam" id="PF06439"/>
    </source>
</evidence>
<dbReference type="Proteomes" id="UP000321291">
    <property type="component" value="Chromosome"/>
</dbReference>
<gene>
    <name evidence="2" type="ORF">FSB73_10405</name>
</gene>
<proteinExistence type="predicted"/>
<evidence type="ECO:0000313" key="3">
    <source>
        <dbReference type="Proteomes" id="UP000321291"/>
    </source>
</evidence>
<protein>
    <submittedName>
        <fullName evidence="2">DUF1080 domain-containing protein</fullName>
    </submittedName>
</protein>
<sequence>MAQVKPLDTNPMHPFSLAGRWDLTVDENGHQAASWLEVEVSGVETLVGRFVASGGSARPISEIRFDKGAFDFSIPPQWESSGNNLTLKGHLFKDHIEGEIVYPNGSHHSFKGVRAPSLKESKKIAWGKKIRLFNGKDLEGWHISGTKNQWIVKDGVLISPHSGANLISNEKFGDFKLHVEFKYSKGSNSGVYLRGRYEVQIIDNPATIEPNSHLFGGLYGFLPPSEMPVKGPDQWQSYDITLIGRMLTVVANGKMIICNREIPGITGGALDSDEGAPGPIYFQGDHGPIMFRNITITPAK</sequence>
<accession>A0A5B8VN16</accession>